<dbReference type="InterPro" id="IPR036291">
    <property type="entry name" value="NAD(P)-bd_dom_sf"/>
</dbReference>
<dbReference type="RefSeq" id="WP_319952169.1">
    <property type="nucleotide sequence ID" value="NZ_JAXAVX010000001.1"/>
</dbReference>
<dbReference type="InterPro" id="IPR001509">
    <property type="entry name" value="Epimerase_deHydtase"/>
</dbReference>
<reference evidence="3 4" key="1">
    <citation type="submission" date="2023-11" db="EMBL/GenBank/DDBJ databases">
        <authorList>
            <person name="Xu M."/>
            <person name="Jiang T."/>
        </authorList>
    </citation>
    <scope>NUCLEOTIDE SEQUENCE [LARGE SCALE GENOMIC DNA]</scope>
    <source>
        <strain evidence="3 4">SD</strain>
    </source>
</reference>
<dbReference type="Gene3D" id="3.40.50.720">
    <property type="entry name" value="NAD(P)-binding Rossmann-like Domain"/>
    <property type="match status" value="1"/>
</dbReference>
<evidence type="ECO:0000313" key="4">
    <source>
        <dbReference type="Proteomes" id="UP001277761"/>
    </source>
</evidence>
<keyword evidence="4" id="KW-1185">Reference proteome</keyword>
<dbReference type="PANTHER" id="PTHR43000">
    <property type="entry name" value="DTDP-D-GLUCOSE 4,6-DEHYDRATASE-RELATED"/>
    <property type="match status" value="1"/>
</dbReference>
<proteinExistence type="inferred from homology"/>
<dbReference type="EMBL" id="JAXAVX010000001">
    <property type="protein sequence ID" value="MDX8150016.1"/>
    <property type="molecule type" value="Genomic_DNA"/>
</dbReference>
<feature type="domain" description="NAD-dependent epimerase/dehydratase" evidence="2">
    <location>
        <begin position="13"/>
        <end position="245"/>
    </location>
</feature>
<gene>
    <name evidence="3" type="ORF">SK069_00290</name>
</gene>
<evidence type="ECO:0000259" key="2">
    <source>
        <dbReference type="Pfam" id="PF01370"/>
    </source>
</evidence>
<dbReference type="Proteomes" id="UP001277761">
    <property type="component" value="Unassembled WGS sequence"/>
</dbReference>
<dbReference type="Pfam" id="PF01370">
    <property type="entry name" value="Epimerase"/>
    <property type="match status" value="1"/>
</dbReference>
<evidence type="ECO:0000256" key="1">
    <source>
        <dbReference type="ARBA" id="ARBA00007637"/>
    </source>
</evidence>
<organism evidence="3 4">
    <name type="scientific">Patulibacter brassicae</name>
    <dbReference type="NCBI Taxonomy" id="1705717"/>
    <lineage>
        <taxon>Bacteria</taxon>
        <taxon>Bacillati</taxon>
        <taxon>Actinomycetota</taxon>
        <taxon>Thermoleophilia</taxon>
        <taxon>Solirubrobacterales</taxon>
        <taxon>Patulibacteraceae</taxon>
        <taxon>Patulibacter</taxon>
    </lineage>
</organism>
<comment type="caution">
    <text evidence="3">The sequence shown here is derived from an EMBL/GenBank/DDBJ whole genome shotgun (WGS) entry which is preliminary data.</text>
</comment>
<dbReference type="EC" id="4.2.1.47" evidence="3"/>
<dbReference type="SUPFAM" id="SSF51735">
    <property type="entry name" value="NAD(P)-binding Rossmann-fold domains"/>
    <property type="match status" value="1"/>
</dbReference>
<dbReference type="GO" id="GO:0008446">
    <property type="term" value="F:GDP-mannose 4,6-dehydratase activity"/>
    <property type="evidence" value="ECO:0007669"/>
    <property type="project" value="UniProtKB-EC"/>
</dbReference>
<protein>
    <submittedName>
        <fullName evidence="3">GDP-mannose 4,6-dehydratase</fullName>
        <ecNumber evidence="3">4.2.1.47</ecNumber>
    </submittedName>
</protein>
<comment type="similarity">
    <text evidence="1">Belongs to the NAD(P)-dependent epimerase/dehydratase family.</text>
</comment>
<evidence type="ECO:0000313" key="3">
    <source>
        <dbReference type="EMBL" id="MDX8150016.1"/>
    </source>
</evidence>
<accession>A0ABU4VGF1</accession>
<name>A0ABU4VGF1_9ACTN</name>
<keyword evidence="3" id="KW-0456">Lyase</keyword>
<sequence length="343" mass="37210">MTEHGSAIAGRSVLVTGAYGMLGGWLVKALLERDAARVVVLRRDQVRASLLTVEELERRCVVVQGDLTDPGLLERAIGEHECDTVFHLAAQTIVGTANRSPLSTFEANVRGTWLLMEACRLQGVRRVVVAASDKAYGHHAELPYREDLALQPRYPYDVSKAATDLIARSYWHTYGVPVAVTRLANIYGGGDLNPSRLIPEAVSAVLRGRAPVIRSDGSPERDFLYVEDAVAAYLAIVDALDADVHATPGEDPGPDAVRGEAFNAGGDRPYRVLDVIAAMIAASGVALEPDVRGAGVPEGEISRQYLDSTKLRTRTGWAPRVGLEEGLRRTLEWYRAHPDALGR</sequence>